<protein>
    <submittedName>
        <fullName evidence="3">DegV family EDD domain-containing protein</fullName>
    </submittedName>
</protein>
<evidence type="ECO:0000313" key="4">
    <source>
        <dbReference type="Proteomes" id="UP000181884"/>
    </source>
</evidence>
<organism evidence="3 4">
    <name type="scientific">Enterococcus canis</name>
    <dbReference type="NCBI Taxonomy" id="214095"/>
    <lineage>
        <taxon>Bacteria</taxon>
        <taxon>Bacillati</taxon>
        <taxon>Bacillota</taxon>
        <taxon>Bacilli</taxon>
        <taxon>Lactobacillales</taxon>
        <taxon>Enterococcaceae</taxon>
        <taxon>Enterococcus</taxon>
    </lineage>
</organism>
<proteinExistence type="predicted"/>
<dbReference type="SUPFAM" id="SSF82549">
    <property type="entry name" value="DAK1/DegV-like"/>
    <property type="match status" value="1"/>
</dbReference>
<dbReference type="EMBL" id="JXKH01000005">
    <property type="protein sequence ID" value="OJG18223.1"/>
    <property type="molecule type" value="Genomic_DNA"/>
</dbReference>
<dbReference type="Gene3D" id="3.30.1180.10">
    <property type="match status" value="1"/>
</dbReference>
<dbReference type="PANTHER" id="PTHR33434:SF3">
    <property type="entry name" value="DEGV DOMAIN-CONTAINING PROTEIN YITS"/>
    <property type="match status" value="1"/>
</dbReference>
<evidence type="ECO:0000313" key="3">
    <source>
        <dbReference type="EMBL" id="OJG18223.1"/>
    </source>
</evidence>
<dbReference type="Gene3D" id="2.20.28.50">
    <property type="entry name" value="degv family protein"/>
    <property type="match status" value="1"/>
</dbReference>
<reference evidence="3 4" key="1">
    <citation type="submission" date="2014-12" db="EMBL/GenBank/DDBJ databases">
        <title>Draft genome sequences of 29 type strains of Enterococci.</title>
        <authorList>
            <person name="Zhong Z."/>
            <person name="Sun Z."/>
            <person name="Liu W."/>
            <person name="Zhang W."/>
            <person name="Zhang H."/>
        </authorList>
    </citation>
    <scope>NUCLEOTIDE SEQUENCE [LARGE SCALE GENOMIC DNA]</scope>
    <source>
        <strain evidence="3 4">DSM 17029</strain>
    </source>
</reference>
<evidence type="ECO:0000256" key="1">
    <source>
        <dbReference type="ARBA" id="ARBA00003238"/>
    </source>
</evidence>
<dbReference type="GO" id="GO:0008289">
    <property type="term" value="F:lipid binding"/>
    <property type="evidence" value="ECO:0007669"/>
    <property type="project" value="UniProtKB-KW"/>
</dbReference>
<dbReference type="Gene3D" id="3.40.50.10440">
    <property type="entry name" value="Dihydroxyacetone kinase, domain 1"/>
    <property type="match status" value="1"/>
</dbReference>
<keyword evidence="4" id="KW-1185">Reference proteome</keyword>
<comment type="caution">
    <text evidence="3">The sequence shown here is derived from an EMBL/GenBank/DDBJ whole genome shotgun (WGS) entry which is preliminary data.</text>
</comment>
<dbReference type="Proteomes" id="UP000181884">
    <property type="component" value="Unassembled WGS sequence"/>
</dbReference>
<evidence type="ECO:0000256" key="2">
    <source>
        <dbReference type="ARBA" id="ARBA00023121"/>
    </source>
</evidence>
<accession>A0A1L8RER7</accession>
<dbReference type="InterPro" id="IPR043168">
    <property type="entry name" value="DegV_C"/>
</dbReference>
<dbReference type="STRING" id="214095.RU97_GL002296"/>
<dbReference type="Pfam" id="PF02645">
    <property type="entry name" value="DegV"/>
    <property type="match status" value="1"/>
</dbReference>
<gene>
    <name evidence="3" type="ORF">RU97_GL002296</name>
</gene>
<dbReference type="AlphaFoldDB" id="A0A1L8RER7"/>
<dbReference type="PANTHER" id="PTHR33434">
    <property type="entry name" value="DEGV DOMAIN-CONTAINING PROTEIN DR_1986-RELATED"/>
    <property type="match status" value="1"/>
</dbReference>
<dbReference type="InterPro" id="IPR050270">
    <property type="entry name" value="DegV_domain_contain"/>
</dbReference>
<comment type="function">
    <text evidence="1">May bind long-chain fatty acids, such as palmitate, and may play a role in lipid transport or fatty acid metabolism.</text>
</comment>
<keyword evidence="2" id="KW-0446">Lipid-binding</keyword>
<dbReference type="InterPro" id="IPR003797">
    <property type="entry name" value="DegV"/>
</dbReference>
<dbReference type="NCBIfam" id="TIGR00762">
    <property type="entry name" value="DegV"/>
    <property type="match status" value="1"/>
</dbReference>
<name>A0A1L8RER7_9ENTE</name>
<dbReference type="PROSITE" id="PS51482">
    <property type="entry name" value="DEGV"/>
    <property type="match status" value="1"/>
</dbReference>
<sequence length="283" mass="31085">MTDSCCDLPYTYLKEHNVAFVSMTITLEGTEYVDDLGETFDLNHFMQQVKDGAMPTTSQINVGTYLETFRPYVEAKQPLLYIAFSSGLSGSYSSALQAVELLKEEYEEVLVYAIDTKMASFGEGLLVRKMVELKAAGHSLEECLLWLADNKMKVQAWVTVDDLKHLERGGRISKTAAAVGSLINIKPIITVDSEGKLKPVGKVRGRKKALQQIVDDTVAHIEEPIQQTLIVAYAGDLAAGQTVKEKLAQAIQVKDIELYPLGPTIASHTGYGCIAIFSMGSKR</sequence>